<dbReference type="Proteomes" id="UP001239111">
    <property type="component" value="Chromosome 3"/>
</dbReference>
<keyword evidence="2" id="KW-1185">Reference proteome</keyword>
<name>A0ACC2ND03_9HYME</name>
<protein>
    <submittedName>
        <fullName evidence="1">Uncharacterized protein</fullName>
    </submittedName>
</protein>
<proteinExistence type="predicted"/>
<evidence type="ECO:0000313" key="2">
    <source>
        <dbReference type="Proteomes" id="UP001239111"/>
    </source>
</evidence>
<accession>A0ACC2ND03</accession>
<organism evidence="1 2">
    <name type="scientific">Eretmocerus hayati</name>
    <dbReference type="NCBI Taxonomy" id="131215"/>
    <lineage>
        <taxon>Eukaryota</taxon>
        <taxon>Metazoa</taxon>
        <taxon>Ecdysozoa</taxon>
        <taxon>Arthropoda</taxon>
        <taxon>Hexapoda</taxon>
        <taxon>Insecta</taxon>
        <taxon>Pterygota</taxon>
        <taxon>Neoptera</taxon>
        <taxon>Endopterygota</taxon>
        <taxon>Hymenoptera</taxon>
        <taxon>Apocrita</taxon>
        <taxon>Proctotrupomorpha</taxon>
        <taxon>Chalcidoidea</taxon>
        <taxon>Aphelinidae</taxon>
        <taxon>Aphelininae</taxon>
        <taxon>Eretmocerus</taxon>
    </lineage>
</organism>
<comment type="caution">
    <text evidence="1">The sequence shown here is derived from an EMBL/GenBank/DDBJ whole genome shotgun (WGS) entry which is preliminary data.</text>
</comment>
<gene>
    <name evidence="1" type="ORF">QAD02_000107</name>
</gene>
<evidence type="ECO:0000313" key="1">
    <source>
        <dbReference type="EMBL" id="KAJ8668848.1"/>
    </source>
</evidence>
<sequence length="238" mass="27405">MWTYTSVILLMVIYELMVVPLLEILPEENLIFIAFVLGGICCAQKTRYNAVQASQEIVPGLELGEGSGNMCNVCKRRVPSKACHCRVCQTCVFRREYHCKWLDCCIGLTNLKWYLACLLLSSAAFMYGSNLTMTTICHPYQFMGPILLPDDCSDVYSQLDTAICFVSSVYSLSIALVMLWHLAYHLWLMYLGTTTYERRLYKSENHYSQGLLENIRYLLCCKSPYFSYLTSSQYSYQR</sequence>
<dbReference type="EMBL" id="CM056743">
    <property type="protein sequence ID" value="KAJ8668848.1"/>
    <property type="molecule type" value="Genomic_DNA"/>
</dbReference>
<reference evidence="1" key="1">
    <citation type="submission" date="2023-04" db="EMBL/GenBank/DDBJ databases">
        <title>A chromosome-level genome assembly of the parasitoid wasp Eretmocerus hayati.</title>
        <authorList>
            <person name="Zhong Y."/>
            <person name="Liu S."/>
            <person name="Liu Y."/>
        </authorList>
    </citation>
    <scope>NUCLEOTIDE SEQUENCE</scope>
    <source>
        <strain evidence="1">ZJU_SS_LIU_2023</strain>
    </source>
</reference>